<organism evidence="20">
    <name type="scientific">Tettigades chilensis</name>
    <dbReference type="NCBI Taxonomy" id="1986882"/>
    <lineage>
        <taxon>Eukaryota</taxon>
        <taxon>Metazoa</taxon>
        <taxon>Ecdysozoa</taxon>
        <taxon>Arthropoda</taxon>
        <taxon>Hexapoda</taxon>
        <taxon>Insecta</taxon>
        <taxon>Pterygota</taxon>
        <taxon>Neoptera</taxon>
        <taxon>Paraneoptera</taxon>
        <taxon>Hemiptera</taxon>
        <taxon>Auchenorrhyncha</taxon>
        <taxon>Cicadoidea</taxon>
        <taxon>Cicadidae</taxon>
        <taxon>Tibicininae</taxon>
        <taxon>Tettigadini</taxon>
        <taxon>Tettigades</taxon>
    </lineage>
</organism>
<evidence type="ECO:0000256" key="2">
    <source>
        <dbReference type="ARBA" id="ARBA00004448"/>
    </source>
</evidence>
<keyword evidence="12 18" id="KW-1133">Transmembrane helix</keyword>
<feature type="transmembrane region" description="Helical" evidence="18">
    <location>
        <begin position="165"/>
        <end position="181"/>
    </location>
</feature>
<keyword evidence="9 18" id="KW-0999">Mitochondrion inner membrane</keyword>
<dbReference type="InterPro" id="IPR001750">
    <property type="entry name" value="ND/Mrp_TM"/>
</dbReference>
<feature type="transmembrane region" description="Helical" evidence="18">
    <location>
        <begin position="7"/>
        <end position="24"/>
    </location>
</feature>
<evidence type="ECO:0000256" key="4">
    <source>
        <dbReference type="ARBA" id="ARBA00012944"/>
    </source>
</evidence>
<keyword evidence="15 18" id="KW-0496">Mitochondrion</keyword>
<dbReference type="InterPro" id="IPR050175">
    <property type="entry name" value="Complex_I_Subunit_2"/>
</dbReference>
<dbReference type="AlphaFoldDB" id="A0A343S5D9"/>
<dbReference type="PANTHER" id="PTHR46552:SF1">
    <property type="entry name" value="NADH-UBIQUINONE OXIDOREDUCTASE CHAIN 2"/>
    <property type="match status" value="1"/>
</dbReference>
<feature type="transmembrane region" description="Helical" evidence="18">
    <location>
        <begin position="227"/>
        <end position="254"/>
    </location>
</feature>
<dbReference type="EMBL" id="MG674193">
    <property type="protein sequence ID" value="AUJ22064.1"/>
    <property type="molecule type" value="Genomic_DNA"/>
</dbReference>
<evidence type="ECO:0000256" key="8">
    <source>
        <dbReference type="ARBA" id="ARBA00022692"/>
    </source>
</evidence>
<dbReference type="GO" id="GO:0005743">
    <property type="term" value="C:mitochondrial inner membrane"/>
    <property type="evidence" value="ECO:0007669"/>
    <property type="project" value="UniProtKB-SubCell"/>
</dbReference>
<protein>
    <recommendedName>
        <fullName evidence="5 18">NADH-ubiquinone oxidoreductase chain 2</fullName>
        <ecNumber evidence="4 18">7.1.1.2</ecNumber>
    </recommendedName>
</protein>
<feature type="transmembrane region" description="Helical" evidence="18">
    <location>
        <begin position="188"/>
        <end position="207"/>
    </location>
</feature>
<keyword evidence="13 18" id="KW-0520">NAD</keyword>
<evidence type="ECO:0000313" key="20">
    <source>
        <dbReference type="EMBL" id="AUJ22064.1"/>
    </source>
</evidence>
<evidence type="ECO:0000256" key="3">
    <source>
        <dbReference type="ARBA" id="ARBA00007012"/>
    </source>
</evidence>
<evidence type="ECO:0000256" key="7">
    <source>
        <dbReference type="ARBA" id="ARBA00022660"/>
    </source>
</evidence>
<feature type="transmembrane region" description="Helical" evidence="18">
    <location>
        <begin position="58"/>
        <end position="78"/>
    </location>
</feature>
<keyword evidence="11 18" id="KW-0249">Electron transport</keyword>
<evidence type="ECO:0000256" key="14">
    <source>
        <dbReference type="ARBA" id="ARBA00023075"/>
    </source>
</evidence>
<evidence type="ECO:0000256" key="15">
    <source>
        <dbReference type="ARBA" id="ARBA00023128"/>
    </source>
</evidence>
<keyword evidence="16 18" id="KW-0472">Membrane</keyword>
<keyword evidence="8 18" id="KW-0812">Transmembrane</keyword>
<keyword evidence="14 18" id="KW-0830">Ubiquinone</keyword>
<feature type="transmembrane region" description="Helical" evidence="18">
    <location>
        <begin position="304"/>
        <end position="325"/>
    </location>
</feature>
<geneLocation type="mitochondrion" evidence="20"/>
<name>A0A343S5D9_9HEMI</name>
<dbReference type="GO" id="GO:0006120">
    <property type="term" value="P:mitochondrial electron transport, NADH to ubiquinone"/>
    <property type="evidence" value="ECO:0007669"/>
    <property type="project" value="InterPro"/>
</dbReference>
<evidence type="ECO:0000256" key="6">
    <source>
        <dbReference type="ARBA" id="ARBA00022448"/>
    </source>
</evidence>
<feature type="domain" description="NADH:quinone oxidoreductase/Mrp antiporter transmembrane" evidence="19">
    <location>
        <begin position="81"/>
        <end position="272"/>
    </location>
</feature>
<evidence type="ECO:0000256" key="18">
    <source>
        <dbReference type="RuleBase" id="RU003403"/>
    </source>
</evidence>
<evidence type="ECO:0000256" key="12">
    <source>
        <dbReference type="ARBA" id="ARBA00022989"/>
    </source>
</evidence>
<feature type="transmembrane region" description="Helical" evidence="18">
    <location>
        <begin position="127"/>
        <end position="153"/>
    </location>
</feature>
<evidence type="ECO:0000256" key="10">
    <source>
        <dbReference type="ARBA" id="ARBA00022967"/>
    </source>
</evidence>
<evidence type="ECO:0000256" key="11">
    <source>
        <dbReference type="ARBA" id="ARBA00022982"/>
    </source>
</evidence>
<reference evidence="20" key="2">
    <citation type="journal article" date="2018" name="Proc. Natl. Acad. Sci. U.S.A.">
        <title>Multiple origins of interdependent endosymbiotic complexes in a genus of cicadas.</title>
        <authorList>
            <person name="Lukasik P."/>
            <person name="Nazario K."/>
            <person name="Van Leuven J.T."/>
            <person name="Campbell M.A."/>
            <person name="Meyer M."/>
            <person name="Michalik A."/>
            <person name="Pessacq P."/>
            <person name="Simon C."/>
            <person name="Veloso C."/>
            <person name="McCutcheon J.P."/>
        </authorList>
    </citation>
    <scope>NUCLEOTIDE SEQUENCE</scope>
    <source>
        <strain evidence="20">PL301</strain>
        <tissue evidence="20">Bacteriome</tissue>
    </source>
</reference>
<dbReference type="Pfam" id="PF00361">
    <property type="entry name" value="Proton_antipo_M"/>
    <property type="match status" value="1"/>
</dbReference>
<feature type="transmembrane region" description="Helical" evidence="18">
    <location>
        <begin position="261"/>
        <end position="284"/>
    </location>
</feature>
<keyword evidence="6" id="KW-0813">Transport</keyword>
<comment type="function">
    <text evidence="18">Core subunit of the mitochondrial membrane respiratory chain NADH dehydrogenase (Complex I) which catalyzes electron transfer from NADH through the respiratory chain, using ubiquinone as an electron acceptor. Essential for the catalytic activity and assembly of complex I.</text>
</comment>
<feature type="transmembrane region" description="Helical" evidence="18">
    <location>
        <begin position="84"/>
        <end position="106"/>
    </location>
</feature>
<evidence type="ECO:0000256" key="17">
    <source>
        <dbReference type="ARBA" id="ARBA00049551"/>
    </source>
</evidence>
<accession>A0A343S5D9</accession>
<evidence type="ECO:0000256" key="1">
    <source>
        <dbReference type="ARBA" id="ARBA00003257"/>
    </source>
</evidence>
<evidence type="ECO:0000259" key="19">
    <source>
        <dbReference type="Pfam" id="PF00361"/>
    </source>
</evidence>
<comment type="subcellular location">
    <subcellularLocation>
        <location evidence="2 18">Mitochondrion inner membrane</location>
        <topology evidence="2 18">Multi-pass membrane protein</topology>
    </subcellularLocation>
</comment>
<evidence type="ECO:0000256" key="16">
    <source>
        <dbReference type="ARBA" id="ARBA00023136"/>
    </source>
</evidence>
<dbReference type="GO" id="GO:0008137">
    <property type="term" value="F:NADH dehydrogenase (ubiquinone) activity"/>
    <property type="evidence" value="ECO:0007669"/>
    <property type="project" value="UniProtKB-EC"/>
</dbReference>
<keyword evidence="10 18" id="KW-1278">Translocase</keyword>
<comment type="similarity">
    <text evidence="3 18">Belongs to the complex I subunit 2 family.</text>
</comment>
<dbReference type="EC" id="7.1.1.2" evidence="4 18"/>
<dbReference type="InterPro" id="IPR003917">
    <property type="entry name" value="NADH_UbQ_OxRdtase_chain2"/>
</dbReference>
<evidence type="ECO:0000256" key="13">
    <source>
        <dbReference type="ARBA" id="ARBA00023027"/>
    </source>
</evidence>
<reference evidence="20" key="1">
    <citation type="journal article" date="2018" name="J. Hered.">
        <title>One hundred mitochondrial genomes of cicadas.</title>
        <authorList>
            <person name="Lukasik P."/>
            <person name="Chong R.A."/>
            <person name="Nazario K."/>
            <person name="Matsuura Y."/>
            <person name="Bublitz D."/>
            <person name="Campbell M.A."/>
            <person name="Meyer M."/>
            <person name="Van Leuven J.T."/>
            <person name="Pessacq P."/>
            <person name="Veloso C."/>
            <person name="Simon C."/>
            <person name="McCutcheon J.P."/>
        </authorList>
    </citation>
    <scope>NUCLEOTIDE SEQUENCE</scope>
    <source>
        <strain evidence="20">PL301</strain>
        <tissue evidence="20">Bacteriome</tissue>
    </source>
</reference>
<dbReference type="PRINTS" id="PR01436">
    <property type="entry name" value="NADHDHGNASE2"/>
</dbReference>
<sequence length="326" mass="38031">MKNNSSVFLFHIFMFLGILISISSNNWLSCWLGIEINLVSFLPIMTDSSSIYSSESMISYFIIQSMGSSLLYLSVILVNGYFMFIEYFIVFSLMIKIGCPPFHMWFPSVMEGLSWKNCFILSTIQKFTPMVLISYISMWFMMVFVIMACIWGSIGGLSYSSLRKIIAYSSIYNLGWIIGGINMFMHSWFIYFLIYSSTLSMLCYLFSLNNLNYLNQFFLIYNDLYSWLIMMVLFMSMGGLPPFLGFIPSMFMVYSLVNSEFYMMCMLLVMSALVVLFFYLRVVFTGLMINSLSLKFNFSEQTMMVYLFGMITMFGFFILFLLKLYL</sequence>
<gene>
    <name evidence="20" type="primary">nad2</name>
</gene>
<keyword evidence="7 18" id="KW-0679">Respiratory chain</keyword>
<dbReference type="PANTHER" id="PTHR46552">
    <property type="entry name" value="NADH-UBIQUINONE OXIDOREDUCTASE CHAIN 2"/>
    <property type="match status" value="1"/>
</dbReference>
<evidence type="ECO:0000256" key="5">
    <source>
        <dbReference type="ARBA" id="ARBA00021008"/>
    </source>
</evidence>
<comment type="catalytic activity">
    <reaction evidence="17 18">
        <text>a ubiquinone + NADH + 5 H(+)(in) = a ubiquinol + NAD(+) + 4 H(+)(out)</text>
        <dbReference type="Rhea" id="RHEA:29091"/>
        <dbReference type="Rhea" id="RHEA-COMP:9565"/>
        <dbReference type="Rhea" id="RHEA-COMP:9566"/>
        <dbReference type="ChEBI" id="CHEBI:15378"/>
        <dbReference type="ChEBI" id="CHEBI:16389"/>
        <dbReference type="ChEBI" id="CHEBI:17976"/>
        <dbReference type="ChEBI" id="CHEBI:57540"/>
        <dbReference type="ChEBI" id="CHEBI:57945"/>
        <dbReference type="EC" id="7.1.1.2"/>
    </reaction>
</comment>
<proteinExistence type="inferred from homology"/>
<evidence type="ECO:0000256" key="9">
    <source>
        <dbReference type="ARBA" id="ARBA00022792"/>
    </source>
</evidence>
<comment type="function">
    <text evidence="1">Core subunit of the mitochondrial membrane respiratory chain NADH dehydrogenase (Complex I) that is believed to belong to the minimal assembly required for catalysis. Complex I functions in the transfer of electrons from NADH to the respiratory chain. The immediate electron acceptor for the enzyme is believed to be ubiquinone.</text>
</comment>